<proteinExistence type="predicted"/>
<evidence type="ECO:0000313" key="1">
    <source>
        <dbReference type="EMBL" id="KAG5415646.1"/>
    </source>
</evidence>
<sequence length="289" mass="33176">MGGKGQLLAAGSNKTAHHLAPLSLALCFVKPSPESWRFGVLKLTITHVLQPLILIDGQGLCSDQPDPCGDFKSRIFQKPSVISLSSSIVFLSQSHGFKSDRKYSENLRSTIEEHRPCHFRSSTIGGVTKVKHRDKLERIDLTYRCYYHQARVCYPYGRVHYRPVRSQVDTLNTSPDSCVINVKLMLRHDGSTGSILFSMRHHEAYDAKKKKMGSQDTEEGLNRSRHTLFEADLGFNTQSRILTWSFFRELQEGFGSKLFEYECYELLVESQELLQRVEFELDRFHELKK</sequence>
<reference evidence="1 2" key="1">
    <citation type="submission" date="2021-03" db="EMBL/GenBank/DDBJ databases">
        <authorList>
            <person name="King G.J."/>
            <person name="Bancroft I."/>
            <person name="Baten A."/>
            <person name="Bloomfield J."/>
            <person name="Borpatragohain P."/>
            <person name="He Z."/>
            <person name="Irish N."/>
            <person name="Irwin J."/>
            <person name="Liu K."/>
            <person name="Mauleon R.P."/>
            <person name="Moore J."/>
            <person name="Morris R."/>
            <person name="Ostergaard L."/>
            <person name="Wang B."/>
            <person name="Wells R."/>
        </authorList>
    </citation>
    <scope>NUCLEOTIDE SEQUENCE [LARGE SCALE GENOMIC DNA]</scope>
    <source>
        <strain evidence="1">R-o-18</strain>
        <tissue evidence="1">Leaf</tissue>
    </source>
</reference>
<protein>
    <submittedName>
        <fullName evidence="1">Uncharacterized protein</fullName>
    </submittedName>
</protein>
<evidence type="ECO:0000313" key="2">
    <source>
        <dbReference type="Proteomes" id="UP000823674"/>
    </source>
</evidence>
<organism evidence="1 2">
    <name type="scientific">Brassica rapa subsp. trilocularis</name>
    <dbReference type="NCBI Taxonomy" id="1813537"/>
    <lineage>
        <taxon>Eukaryota</taxon>
        <taxon>Viridiplantae</taxon>
        <taxon>Streptophyta</taxon>
        <taxon>Embryophyta</taxon>
        <taxon>Tracheophyta</taxon>
        <taxon>Spermatophyta</taxon>
        <taxon>Magnoliopsida</taxon>
        <taxon>eudicotyledons</taxon>
        <taxon>Gunneridae</taxon>
        <taxon>Pentapetalae</taxon>
        <taxon>rosids</taxon>
        <taxon>malvids</taxon>
        <taxon>Brassicales</taxon>
        <taxon>Brassicaceae</taxon>
        <taxon>Brassiceae</taxon>
        <taxon>Brassica</taxon>
    </lineage>
</organism>
<name>A0ABQ7NYG9_BRACM</name>
<comment type="caution">
    <text evidence="1">The sequence shown here is derived from an EMBL/GenBank/DDBJ whole genome shotgun (WGS) entry which is preliminary data.</text>
</comment>
<gene>
    <name evidence="1" type="primary">A01g509430.1_BraROA</name>
    <name evidence="1" type="ORF">IGI04_003213</name>
</gene>
<keyword evidence="2" id="KW-1185">Reference proteome</keyword>
<dbReference type="EMBL" id="JADBGQ010000001">
    <property type="protein sequence ID" value="KAG5415646.1"/>
    <property type="molecule type" value="Genomic_DNA"/>
</dbReference>
<accession>A0ABQ7NYG9</accession>
<dbReference type="Proteomes" id="UP000823674">
    <property type="component" value="Chromosome A01"/>
</dbReference>